<keyword evidence="1" id="KW-0472">Membrane</keyword>
<reference evidence="2" key="1">
    <citation type="submission" date="2020-10" db="EMBL/GenBank/DDBJ databases">
        <authorList>
            <person name="Han B."/>
            <person name="Lu T."/>
            <person name="Zhao Q."/>
            <person name="Huang X."/>
            <person name="Zhao Y."/>
        </authorList>
    </citation>
    <scope>NUCLEOTIDE SEQUENCE</scope>
</reference>
<organism evidence="2 3">
    <name type="scientific">Miscanthus lutarioriparius</name>
    <dbReference type="NCBI Taxonomy" id="422564"/>
    <lineage>
        <taxon>Eukaryota</taxon>
        <taxon>Viridiplantae</taxon>
        <taxon>Streptophyta</taxon>
        <taxon>Embryophyta</taxon>
        <taxon>Tracheophyta</taxon>
        <taxon>Spermatophyta</taxon>
        <taxon>Magnoliopsida</taxon>
        <taxon>Liliopsida</taxon>
        <taxon>Poales</taxon>
        <taxon>Poaceae</taxon>
        <taxon>PACMAD clade</taxon>
        <taxon>Panicoideae</taxon>
        <taxon>Andropogonodae</taxon>
        <taxon>Andropogoneae</taxon>
        <taxon>Saccharinae</taxon>
        <taxon>Miscanthus</taxon>
    </lineage>
</organism>
<name>A0A811RZP5_9POAL</name>
<comment type="caution">
    <text evidence="2">The sequence shown here is derived from an EMBL/GenBank/DDBJ whole genome shotgun (WGS) entry which is preliminary data.</text>
</comment>
<gene>
    <name evidence="2" type="ORF">NCGR_LOCUS58412</name>
</gene>
<protein>
    <submittedName>
        <fullName evidence="2">Uncharacterized protein</fullName>
    </submittedName>
</protein>
<evidence type="ECO:0000256" key="1">
    <source>
        <dbReference type="SAM" id="Phobius"/>
    </source>
</evidence>
<proteinExistence type="predicted"/>
<keyword evidence="1" id="KW-0812">Transmembrane</keyword>
<dbReference type="AlphaFoldDB" id="A0A811RZP5"/>
<accession>A0A811RZP5</accession>
<dbReference type="Proteomes" id="UP000604825">
    <property type="component" value="Unassembled WGS sequence"/>
</dbReference>
<sequence length="210" mass="22949">MHRLLRLTPRACRNAIATTILVVVIFFSFVTGRGGPGPNRRGCLPADQSCFAVSIAVGAPYSSRHDAATVVVATHTCCTTTSYIAILGISFGSLLVILLILCTIRWYLVQRSARRDAAEAAAVLAEPEKKPPMGLDAEAIVALPEFTYRKEDADREEEREFAVCLGAMAEGDAARRDVHAHLPPRLCRRVAKGALDMPRLSRRGRHQNNL</sequence>
<feature type="transmembrane region" description="Helical" evidence="1">
    <location>
        <begin position="12"/>
        <end position="30"/>
    </location>
</feature>
<dbReference type="EMBL" id="CAJGYO010000017">
    <property type="protein sequence ID" value="CAD6334314.1"/>
    <property type="molecule type" value="Genomic_DNA"/>
</dbReference>
<evidence type="ECO:0000313" key="2">
    <source>
        <dbReference type="EMBL" id="CAD6334314.1"/>
    </source>
</evidence>
<keyword evidence="3" id="KW-1185">Reference proteome</keyword>
<feature type="transmembrane region" description="Helical" evidence="1">
    <location>
        <begin position="83"/>
        <end position="108"/>
    </location>
</feature>
<evidence type="ECO:0000313" key="3">
    <source>
        <dbReference type="Proteomes" id="UP000604825"/>
    </source>
</evidence>
<keyword evidence="1" id="KW-1133">Transmembrane helix</keyword>